<keyword evidence="3" id="KW-1185">Reference proteome</keyword>
<evidence type="ECO:0000313" key="2">
    <source>
        <dbReference type="EMBL" id="MBN7811411.1"/>
    </source>
</evidence>
<name>A0ABS3C5I3_9BACT</name>
<sequence>MLFRIPKCLDLKAIYRFLFFLLFVLLAKPASAQVGFPYCESFQTESAFAETLFGESVDMTGGVLRLTANLTYQNGYVYINMPFPSNYGVKVEFEYFMYGGTGADGLSIFLFDADVDNFAPGGFGGSLGYAPRNEQPGLTGAYLGLGFDAFGNYSNTTEGKSGGFLQGSTDLFPNSITLRKGGAGLTGYDYVIGRITHSPPANAPDLALDVQYRFPLSSGGPGTQRVTDPNSIGYRKVFLELEPHPSGTGYLVKLEMEVTTEAGKPRLVTIFPGYDFSFPAPQNLKIGFAASTGGETNFHEIRNLIVEVSADQALHIPEATDLTGLASCAGQENPFVIPEEDILLPNENSVLRCLQLFASAEEIEAMGEDVCQRARCLEQNRLLVLPEGIFAAGDEQNSFSFFPNEAYMGKEVTIYYTLTDSYGKTSGGNSITIKIEESPEPISLRVSGKSEEIDQVDICAGESVTLEGLGGEIYERYEWYQDGVLIEGAAGASFTTGEGGEYEVWAFNKKNCPASSNRVKVSLPGLPDSDIDSPVVGCVPGQVVDLTAEISGYDEEQYDYRLVGMGQVLMNEQLKTVETAGSYELSVKRKALDCYSDPISVEIVIQELELEADFDYGVKDTGVKDDVDGGVFPDDPIEFVNLADERAVAWEWSFGDGAVSQEQSPTHVFGRKGDFEVELLITDQYGCQQSVQKAISITRSYRLMVPTGFTPTEAQNKTFLPKQKGLVSFELLIFNTWGELIFRTDDIDTEGWDGTLKGKLMDAGVYAYRVNGTATDGEKVKQSGKFRLIR</sequence>
<protein>
    <submittedName>
        <fullName evidence="2">Gliding motility-associated C-terminal domain-containing protein</fullName>
    </submittedName>
</protein>
<dbReference type="Pfam" id="PF18911">
    <property type="entry name" value="PKD_4"/>
    <property type="match status" value="1"/>
</dbReference>
<reference evidence="2 3" key="1">
    <citation type="submission" date="2021-03" db="EMBL/GenBank/DDBJ databases">
        <title>novel species isolated from a fishpond in China.</title>
        <authorList>
            <person name="Lu H."/>
            <person name="Cai Z."/>
        </authorList>
    </citation>
    <scope>NUCLEOTIDE SEQUENCE [LARGE SCALE GENOMIC DNA]</scope>
    <source>
        <strain evidence="2 3">H41</strain>
    </source>
</reference>
<dbReference type="SUPFAM" id="SSF49299">
    <property type="entry name" value="PKD domain"/>
    <property type="match status" value="1"/>
</dbReference>
<feature type="domain" description="PKD" evidence="1">
    <location>
        <begin position="637"/>
        <end position="698"/>
    </location>
</feature>
<dbReference type="SMART" id="SM00089">
    <property type="entry name" value="PKD"/>
    <property type="match status" value="1"/>
</dbReference>
<organism evidence="2 3">
    <name type="scientific">Algoriphagus oliviformis</name>
    <dbReference type="NCBI Taxonomy" id="2811231"/>
    <lineage>
        <taxon>Bacteria</taxon>
        <taxon>Pseudomonadati</taxon>
        <taxon>Bacteroidota</taxon>
        <taxon>Cytophagia</taxon>
        <taxon>Cytophagales</taxon>
        <taxon>Cyclobacteriaceae</taxon>
        <taxon>Algoriphagus</taxon>
    </lineage>
</organism>
<dbReference type="InterPro" id="IPR013320">
    <property type="entry name" value="ConA-like_dom_sf"/>
</dbReference>
<evidence type="ECO:0000313" key="3">
    <source>
        <dbReference type="Proteomes" id="UP000664317"/>
    </source>
</evidence>
<comment type="caution">
    <text evidence="2">The sequence shown here is derived from an EMBL/GenBank/DDBJ whole genome shotgun (WGS) entry which is preliminary data.</text>
</comment>
<dbReference type="EMBL" id="JAFKCT010000004">
    <property type="protein sequence ID" value="MBN7811411.1"/>
    <property type="molecule type" value="Genomic_DNA"/>
</dbReference>
<accession>A0ABS3C5I3</accession>
<dbReference type="InterPro" id="IPR035986">
    <property type="entry name" value="PKD_dom_sf"/>
</dbReference>
<dbReference type="Gene3D" id="2.60.120.200">
    <property type="match status" value="1"/>
</dbReference>
<dbReference type="InterPro" id="IPR000601">
    <property type="entry name" value="PKD_dom"/>
</dbReference>
<dbReference type="Pfam" id="PF13585">
    <property type="entry name" value="CHU_C"/>
    <property type="match status" value="1"/>
</dbReference>
<dbReference type="PROSITE" id="PS50093">
    <property type="entry name" value="PKD"/>
    <property type="match status" value="1"/>
</dbReference>
<dbReference type="InterPro" id="IPR022409">
    <property type="entry name" value="PKD/Chitinase_dom"/>
</dbReference>
<dbReference type="InterPro" id="IPR013783">
    <property type="entry name" value="Ig-like_fold"/>
</dbReference>
<dbReference type="CDD" id="cd00146">
    <property type="entry name" value="PKD"/>
    <property type="match status" value="1"/>
</dbReference>
<dbReference type="SUPFAM" id="SSF49899">
    <property type="entry name" value="Concanavalin A-like lectins/glucanases"/>
    <property type="match status" value="1"/>
</dbReference>
<evidence type="ECO:0000259" key="1">
    <source>
        <dbReference type="PROSITE" id="PS50093"/>
    </source>
</evidence>
<gene>
    <name evidence="2" type="ORF">J0A68_10620</name>
</gene>
<dbReference type="Gene3D" id="2.60.40.10">
    <property type="entry name" value="Immunoglobulins"/>
    <property type="match status" value="1"/>
</dbReference>
<proteinExistence type="predicted"/>
<dbReference type="Proteomes" id="UP000664317">
    <property type="component" value="Unassembled WGS sequence"/>
</dbReference>